<dbReference type="AlphaFoldDB" id="A0AA46I607"/>
<keyword evidence="1" id="KW-0175">Coiled coil</keyword>
<sequence>MLKKLILIFFLIQYISFAEIILDVSDTTVSLNQTFNLSVIFKNEKQKKFKINGIENFKILTTSTQSNTSIINTKVTKEIVYNYKLLPIKEGEFKLFIKNLKSNEIFIKVTTTSTSNINQKKDIFFKTNDLKKTYYYGEKIVFENHLISKKNINGLNIVSQDDFTNFSKKDMTPKNYDGKYIRIEGEKAIDLTIQKYILTPIQSGKFEINPTVLEVTTTSFDSFFDKNEYISSEKKSINILPLPEKNKPQNFSGIVGDFKVDYKYEKQNNNIVLKLKIRGEGNLDYLENLNINSNDFNIFQSVKNSNEIVMNNKVFVEKEFEIIFIPNKNGKVKISEIKIPYFNINKKDYENLIINKQIFNISGVKEEKKQEIIKNKENKENKENKITEDIQKENTNNIVYKEVEIKQINKQDDFKLYFYILLIVNIFYLLIKIVVIISNKKNRKNKIKLKNLKNSKNIKEFYNNYIAIIKNKYNINLKNTRKSELKKINQEILEIFEILEEKLVKNKDLNKTEKINLIKEIKKICK</sequence>
<feature type="coiled-coil region" evidence="1">
    <location>
        <begin position="365"/>
        <end position="396"/>
    </location>
</feature>
<evidence type="ECO:0000256" key="1">
    <source>
        <dbReference type="SAM" id="Coils"/>
    </source>
</evidence>
<evidence type="ECO:0000313" key="3">
    <source>
        <dbReference type="EMBL" id="TDT71848.1"/>
    </source>
</evidence>
<keyword evidence="2" id="KW-0812">Transmembrane</keyword>
<keyword evidence="2" id="KW-1133">Transmembrane helix</keyword>
<dbReference type="Pfam" id="PF13584">
    <property type="entry name" value="BatD"/>
    <property type="match status" value="2"/>
</dbReference>
<keyword evidence="4" id="KW-1185">Reference proteome</keyword>
<proteinExistence type="predicted"/>
<accession>A0AA46I607</accession>
<protein>
    <submittedName>
        <fullName evidence="3">Oxygen tolerance protein BatD</fullName>
    </submittedName>
</protein>
<dbReference type="EMBL" id="SOBG01000002">
    <property type="protein sequence ID" value="TDT71848.1"/>
    <property type="molecule type" value="Genomic_DNA"/>
</dbReference>
<dbReference type="Proteomes" id="UP000294678">
    <property type="component" value="Unassembled WGS sequence"/>
</dbReference>
<reference evidence="3 4" key="1">
    <citation type="submission" date="2019-03" db="EMBL/GenBank/DDBJ databases">
        <title>Genomic Encyclopedia of Type Strains, Phase IV (KMG-IV): sequencing the most valuable type-strain genomes for metagenomic binning, comparative biology and taxonomic classification.</title>
        <authorList>
            <person name="Goeker M."/>
        </authorList>
    </citation>
    <scope>NUCLEOTIDE SEQUENCE [LARGE SCALE GENOMIC DNA]</scope>
    <source>
        <strain evidence="3 4">DSM 100055</strain>
    </source>
</reference>
<dbReference type="RefSeq" id="WP_166667325.1">
    <property type="nucleotide sequence ID" value="NZ_SOBG01000002.1"/>
</dbReference>
<keyword evidence="2" id="KW-0472">Membrane</keyword>
<feature type="transmembrane region" description="Helical" evidence="2">
    <location>
        <begin position="416"/>
        <end position="438"/>
    </location>
</feature>
<dbReference type="PANTHER" id="PTHR40940">
    <property type="entry name" value="PROTEIN BATD-RELATED"/>
    <property type="match status" value="1"/>
</dbReference>
<gene>
    <name evidence="3" type="ORF">EV215_0540</name>
</gene>
<comment type="caution">
    <text evidence="3">The sequence shown here is derived from an EMBL/GenBank/DDBJ whole genome shotgun (WGS) entry which is preliminary data.</text>
</comment>
<evidence type="ECO:0000313" key="4">
    <source>
        <dbReference type="Proteomes" id="UP000294678"/>
    </source>
</evidence>
<dbReference type="PANTHER" id="PTHR40940:SF2">
    <property type="entry name" value="BATD"/>
    <property type="match status" value="1"/>
</dbReference>
<name>A0AA46I607_9FUSO</name>
<evidence type="ECO:0000256" key="2">
    <source>
        <dbReference type="SAM" id="Phobius"/>
    </source>
</evidence>
<organism evidence="3 4">
    <name type="scientific">Hypnocyclicus thermotrophus</name>
    <dbReference type="NCBI Taxonomy" id="1627895"/>
    <lineage>
        <taxon>Bacteria</taxon>
        <taxon>Fusobacteriati</taxon>
        <taxon>Fusobacteriota</taxon>
        <taxon>Fusobacteriia</taxon>
        <taxon>Fusobacteriales</taxon>
        <taxon>Fusobacteriaceae</taxon>
        <taxon>Hypnocyclicus</taxon>
    </lineage>
</organism>
<dbReference type="InterPro" id="IPR025738">
    <property type="entry name" value="BatD"/>
</dbReference>